<reference evidence="3 4" key="1">
    <citation type="submission" date="2017-11" db="EMBL/GenBank/DDBJ databases">
        <title>De-novo sequencing of pomegranate (Punica granatum L.) genome.</title>
        <authorList>
            <person name="Akparov Z."/>
            <person name="Amiraslanov A."/>
            <person name="Hajiyeva S."/>
            <person name="Abbasov M."/>
            <person name="Kaur K."/>
            <person name="Hamwieh A."/>
            <person name="Solovyev V."/>
            <person name="Salamov A."/>
            <person name="Braich B."/>
            <person name="Kosarev P."/>
            <person name="Mahmoud A."/>
            <person name="Hajiyev E."/>
            <person name="Babayeva S."/>
            <person name="Izzatullayeva V."/>
            <person name="Mammadov A."/>
            <person name="Mammadov A."/>
            <person name="Sharifova S."/>
            <person name="Ojaghi J."/>
            <person name="Eynullazada K."/>
            <person name="Bayramov B."/>
            <person name="Abdulazimova A."/>
            <person name="Shahmuradov I."/>
        </authorList>
    </citation>
    <scope>NUCLEOTIDE SEQUENCE [LARGE SCALE GENOMIC DNA]</scope>
    <source>
        <strain evidence="4">cv. AG2017</strain>
        <tissue evidence="3">Leaf</tissue>
    </source>
</reference>
<dbReference type="Pfam" id="PF07727">
    <property type="entry name" value="RVT_2"/>
    <property type="match status" value="1"/>
</dbReference>
<dbReference type="EMBL" id="PGOL01000882">
    <property type="protein sequence ID" value="PKI63582.1"/>
    <property type="molecule type" value="Genomic_DNA"/>
</dbReference>
<keyword evidence="4" id="KW-1185">Reference proteome</keyword>
<evidence type="ECO:0000313" key="4">
    <source>
        <dbReference type="Proteomes" id="UP000233551"/>
    </source>
</evidence>
<dbReference type="AlphaFoldDB" id="A0A2I0K4W4"/>
<accession>A0A2I0K4W4</accession>
<sequence length="304" mass="34908">MPQTNQAPISMDTDKPVETPSQVENVTEPRRSGRMTRTPARYLNLHENVQDLFVHGNNDHRDDPYTYEEAISDVDSFKWLEAMKSEIDSMSENQDWDLVDPHKGIVPMGNKWVFKRKICANGKVETYKARLVAKGYLQRQGVDYEETFSPITMLKSIKIMLVIVAHYDYKASRSWNRRFDEAVKSFGFIKNEDEPCVYKKASESMIAFLVLYVDDILLIAIDAVWIRKFVTKLGFVPSISSPVELYCDNTEAIAQAKEPRSHQKSKHIEMRYHIIREIIGRGNVAVQKVPSTDNVADPLTKAMT</sequence>
<gene>
    <name evidence="3" type="ORF">CRG98_016026</name>
</gene>
<dbReference type="Proteomes" id="UP000233551">
    <property type="component" value="Unassembled WGS sequence"/>
</dbReference>
<comment type="caution">
    <text evidence="3">The sequence shown here is derived from an EMBL/GenBank/DDBJ whole genome shotgun (WGS) entry which is preliminary data.</text>
</comment>
<evidence type="ECO:0000313" key="3">
    <source>
        <dbReference type="EMBL" id="PKI63582.1"/>
    </source>
</evidence>
<name>A0A2I0K4W4_PUNGR</name>
<evidence type="ECO:0000256" key="1">
    <source>
        <dbReference type="SAM" id="MobiDB-lite"/>
    </source>
</evidence>
<dbReference type="CDD" id="cd09272">
    <property type="entry name" value="RNase_HI_RT_Ty1"/>
    <property type="match status" value="1"/>
</dbReference>
<protein>
    <recommendedName>
        <fullName evidence="2">Reverse transcriptase Ty1/copia-type domain-containing protein</fullName>
    </recommendedName>
</protein>
<dbReference type="InterPro" id="IPR013103">
    <property type="entry name" value="RVT_2"/>
</dbReference>
<proteinExistence type="predicted"/>
<feature type="region of interest" description="Disordered" evidence="1">
    <location>
        <begin position="1"/>
        <end position="35"/>
    </location>
</feature>
<dbReference type="STRING" id="22663.A0A2I0K4W4"/>
<feature type="domain" description="Reverse transcriptase Ty1/copia-type" evidence="2">
    <location>
        <begin position="93"/>
        <end position="169"/>
    </location>
</feature>
<evidence type="ECO:0000259" key="2">
    <source>
        <dbReference type="Pfam" id="PF07727"/>
    </source>
</evidence>
<organism evidence="3 4">
    <name type="scientific">Punica granatum</name>
    <name type="common">Pomegranate</name>
    <dbReference type="NCBI Taxonomy" id="22663"/>
    <lineage>
        <taxon>Eukaryota</taxon>
        <taxon>Viridiplantae</taxon>
        <taxon>Streptophyta</taxon>
        <taxon>Embryophyta</taxon>
        <taxon>Tracheophyta</taxon>
        <taxon>Spermatophyta</taxon>
        <taxon>Magnoliopsida</taxon>
        <taxon>eudicotyledons</taxon>
        <taxon>Gunneridae</taxon>
        <taxon>Pentapetalae</taxon>
        <taxon>rosids</taxon>
        <taxon>malvids</taxon>
        <taxon>Myrtales</taxon>
        <taxon>Lythraceae</taxon>
        <taxon>Punica</taxon>
    </lineage>
</organism>